<reference evidence="3 4" key="1">
    <citation type="submission" date="2024-02" db="EMBL/GenBank/DDBJ databases">
        <authorList>
            <person name="Chen Y."/>
            <person name="Shah S."/>
            <person name="Dougan E. K."/>
            <person name="Thang M."/>
            <person name="Chan C."/>
        </authorList>
    </citation>
    <scope>NUCLEOTIDE SEQUENCE [LARGE SCALE GENOMIC DNA]</scope>
</reference>
<evidence type="ECO:0000259" key="2">
    <source>
        <dbReference type="PROSITE" id="PS50011"/>
    </source>
</evidence>
<keyword evidence="1" id="KW-0067">ATP-binding</keyword>
<keyword evidence="3" id="KW-0418">Kinase</keyword>
<dbReference type="PROSITE" id="PS50011">
    <property type="entry name" value="PROTEIN_KINASE_DOM"/>
    <property type="match status" value="1"/>
</dbReference>
<sequence length="224" mass="25438">MGRRATHAEAGTKPMPSAYALFMSAMKARGVSPPRFGKLKRRIVGKKKHCRPEEKDLYINEAKDNYKRNEIKKQDCCRWWRSVYYSKPDEKQEEDTDSLERCFTLGTIPFTMSEEIKVEKELGQGTYGRIFLCNWLGCTVALKVPHRKFSSDQAPSHPEVSEGPASEAFRSADLAREHALMTSLAGHPNICRTFQLLNLEDGVIALAMEVAQSDLLALCKKLRR</sequence>
<evidence type="ECO:0000256" key="1">
    <source>
        <dbReference type="PROSITE-ProRule" id="PRU10141"/>
    </source>
</evidence>
<dbReference type="InterPro" id="IPR017441">
    <property type="entry name" value="Protein_kinase_ATP_BS"/>
</dbReference>
<dbReference type="Proteomes" id="UP001642464">
    <property type="component" value="Unassembled WGS sequence"/>
</dbReference>
<protein>
    <submittedName>
        <fullName evidence="3">Serine/threonine-protein kinase DCLK3</fullName>
    </submittedName>
</protein>
<proteinExistence type="predicted"/>
<dbReference type="SUPFAM" id="SSF56112">
    <property type="entry name" value="Protein kinase-like (PK-like)"/>
    <property type="match status" value="1"/>
</dbReference>
<evidence type="ECO:0000313" key="3">
    <source>
        <dbReference type="EMBL" id="CAK9110833.1"/>
    </source>
</evidence>
<feature type="domain" description="Protein kinase" evidence="2">
    <location>
        <begin position="116"/>
        <end position="224"/>
    </location>
</feature>
<evidence type="ECO:0000313" key="4">
    <source>
        <dbReference type="Proteomes" id="UP001642464"/>
    </source>
</evidence>
<keyword evidence="4" id="KW-1185">Reference proteome</keyword>
<dbReference type="Gene3D" id="3.30.200.20">
    <property type="entry name" value="Phosphorylase Kinase, domain 1"/>
    <property type="match status" value="1"/>
</dbReference>
<keyword evidence="1" id="KW-0547">Nucleotide-binding</keyword>
<dbReference type="InterPro" id="IPR000719">
    <property type="entry name" value="Prot_kinase_dom"/>
</dbReference>
<organism evidence="3 4">
    <name type="scientific">Durusdinium trenchii</name>
    <dbReference type="NCBI Taxonomy" id="1381693"/>
    <lineage>
        <taxon>Eukaryota</taxon>
        <taxon>Sar</taxon>
        <taxon>Alveolata</taxon>
        <taxon>Dinophyceae</taxon>
        <taxon>Suessiales</taxon>
        <taxon>Symbiodiniaceae</taxon>
        <taxon>Durusdinium</taxon>
    </lineage>
</organism>
<dbReference type="GO" id="GO:0016301">
    <property type="term" value="F:kinase activity"/>
    <property type="evidence" value="ECO:0007669"/>
    <property type="project" value="UniProtKB-KW"/>
</dbReference>
<dbReference type="PROSITE" id="PS00107">
    <property type="entry name" value="PROTEIN_KINASE_ATP"/>
    <property type="match status" value="1"/>
</dbReference>
<dbReference type="InterPro" id="IPR011009">
    <property type="entry name" value="Kinase-like_dom_sf"/>
</dbReference>
<feature type="binding site" evidence="1">
    <location>
        <position position="143"/>
    </location>
    <ligand>
        <name>ATP</name>
        <dbReference type="ChEBI" id="CHEBI:30616"/>
    </ligand>
</feature>
<feature type="non-terminal residue" evidence="3">
    <location>
        <position position="224"/>
    </location>
</feature>
<dbReference type="EMBL" id="CAXAMM010043591">
    <property type="protein sequence ID" value="CAK9110833.1"/>
    <property type="molecule type" value="Genomic_DNA"/>
</dbReference>
<comment type="caution">
    <text evidence="3">The sequence shown here is derived from an EMBL/GenBank/DDBJ whole genome shotgun (WGS) entry which is preliminary data.</text>
</comment>
<name>A0ABP0SEQ6_9DINO</name>
<accession>A0ABP0SEQ6</accession>
<gene>
    <name evidence="3" type="ORF">SCF082_LOCUS51468</name>
</gene>
<keyword evidence="3" id="KW-0808">Transferase</keyword>